<dbReference type="EMBL" id="PQXM01000011">
    <property type="protein sequence ID" value="TGO80251.1"/>
    <property type="molecule type" value="Genomic_DNA"/>
</dbReference>
<sequence>MLTKFTAPLIFLFLRTAICTPLSPHLQTRQAVTPPPECDVIPTWEVTDFLWFNSTHNLDCVNQVNVQSQLRTSTANVCLNATSDGLIPCDGNLDTCDRCDLNACLTGLPGQPAGFGPPDDIKIGINTPDEYNRCEQTNPAGFRRYDVGNGIVFCAGVAYRVSFIGDSNPHSDGSPNKGTIYYQPNYEWTCTNGSVIKGYGIIEFDMDCSYDSGYNATCVIPEGANRVIPLLSYTIT</sequence>
<keyword evidence="3" id="KW-1185">Reference proteome</keyword>
<accession>A0A4Z1K2C5</accession>
<dbReference type="STRING" id="278938.A0A4Z1K2C5"/>
<name>A0A4Z1K2C5_9HELO</name>
<evidence type="ECO:0008006" key="4">
    <source>
        <dbReference type="Google" id="ProtNLM"/>
    </source>
</evidence>
<reference evidence="2 3" key="1">
    <citation type="submission" date="2017-12" db="EMBL/GenBank/DDBJ databases">
        <title>Comparative genomics of Botrytis spp.</title>
        <authorList>
            <person name="Valero-Jimenez C.A."/>
            <person name="Tapia P."/>
            <person name="Veloso J."/>
            <person name="Silva-Moreno E."/>
            <person name="Staats M."/>
            <person name="Valdes J.H."/>
            <person name="Van Kan J.A.L."/>
        </authorList>
    </citation>
    <scope>NUCLEOTIDE SEQUENCE [LARGE SCALE GENOMIC DNA]</scope>
    <source>
        <strain evidence="2 3">Be9601</strain>
    </source>
</reference>
<gene>
    <name evidence="2" type="ORF">BELL_0011g00210</name>
</gene>
<evidence type="ECO:0000256" key="1">
    <source>
        <dbReference type="SAM" id="SignalP"/>
    </source>
</evidence>
<organism evidence="2 3">
    <name type="scientific">Botrytis elliptica</name>
    <dbReference type="NCBI Taxonomy" id="278938"/>
    <lineage>
        <taxon>Eukaryota</taxon>
        <taxon>Fungi</taxon>
        <taxon>Dikarya</taxon>
        <taxon>Ascomycota</taxon>
        <taxon>Pezizomycotina</taxon>
        <taxon>Leotiomycetes</taxon>
        <taxon>Helotiales</taxon>
        <taxon>Sclerotiniaceae</taxon>
        <taxon>Botrytis</taxon>
    </lineage>
</organism>
<comment type="caution">
    <text evidence="2">The sequence shown here is derived from an EMBL/GenBank/DDBJ whole genome shotgun (WGS) entry which is preliminary data.</text>
</comment>
<protein>
    <recommendedName>
        <fullName evidence="4">Cyanovirin-N domain-containing protein</fullName>
    </recommendedName>
</protein>
<evidence type="ECO:0000313" key="2">
    <source>
        <dbReference type="EMBL" id="TGO80251.1"/>
    </source>
</evidence>
<keyword evidence="1" id="KW-0732">Signal</keyword>
<evidence type="ECO:0000313" key="3">
    <source>
        <dbReference type="Proteomes" id="UP000297229"/>
    </source>
</evidence>
<proteinExistence type="predicted"/>
<dbReference type="Proteomes" id="UP000297229">
    <property type="component" value="Unassembled WGS sequence"/>
</dbReference>
<feature type="chain" id="PRO_5021417585" description="Cyanovirin-N domain-containing protein" evidence="1">
    <location>
        <begin position="20"/>
        <end position="236"/>
    </location>
</feature>
<dbReference type="AlphaFoldDB" id="A0A4Z1K2C5"/>
<feature type="signal peptide" evidence="1">
    <location>
        <begin position="1"/>
        <end position="19"/>
    </location>
</feature>